<dbReference type="PANTHER" id="PTHR45725">
    <property type="entry name" value="FORMIN HOMOLOGY 2 FAMILY MEMBER"/>
    <property type="match status" value="1"/>
</dbReference>
<feature type="compositionally biased region" description="Low complexity" evidence="1">
    <location>
        <begin position="228"/>
        <end position="247"/>
    </location>
</feature>
<dbReference type="RefSeq" id="WP_150041861.1">
    <property type="nucleotide sequence ID" value="NZ_OW485601.1"/>
</dbReference>
<feature type="region of interest" description="Disordered" evidence="1">
    <location>
        <begin position="191"/>
        <end position="247"/>
    </location>
</feature>
<comment type="caution">
    <text evidence="3">The sequence shown here is derived from an EMBL/GenBank/DDBJ whole genome shotgun (WGS) entry which is preliminary data.</text>
</comment>
<keyword evidence="4" id="KW-1185">Reference proteome</keyword>
<organism evidence="3 4">
    <name type="scientific">Rhodovastum atsumiense</name>
    <dbReference type="NCBI Taxonomy" id="504468"/>
    <lineage>
        <taxon>Bacteria</taxon>
        <taxon>Pseudomonadati</taxon>
        <taxon>Pseudomonadota</taxon>
        <taxon>Alphaproteobacteria</taxon>
        <taxon>Acetobacterales</taxon>
        <taxon>Acetobacteraceae</taxon>
        <taxon>Rhodovastum</taxon>
    </lineage>
</organism>
<dbReference type="OrthoDB" id="7431909at2"/>
<dbReference type="PANTHER" id="PTHR45725:SF18">
    <property type="entry name" value="ORC1-LIKE AAA ATPASE DOMAIN-CONTAINING PROTEIN"/>
    <property type="match status" value="1"/>
</dbReference>
<feature type="compositionally biased region" description="Low complexity" evidence="1">
    <location>
        <begin position="156"/>
        <end position="179"/>
    </location>
</feature>
<gene>
    <name evidence="3" type="ORF">F1189_16135</name>
</gene>
<evidence type="ECO:0000256" key="2">
    <source>
        <dbReference type="SAM" id="SignalP"/>
    </source>
</evidence>
<evidence type="ECO:0000313" key="4">
    <source>
        <dbReference type="Proteomes" id="UP000325255"/>
    </source>
</evidence>
<dbReference type="AlphaFoldDB" id="A0A5M6ISB9"/>
<dbReference type="Proteomes" id="UP000325255">
    <property type="component" value="Unassembled WGS sequence"/>
</dbReference>
<protein>
    <recommendedName>
        <fullName evidence="5">Tetratricopeptide repeat protein</fullName>
    </recommendedName>
</protein>
<keyword evidence="2" id="KW-0732">Signal</keyword>
<dbReference type="InterPro" id="IPR051425">
    <property type="entry name" value="Formin_Homology"/>
</dbReference>
<feature type="compositionally biased region" description="Low complexity" evidence="1">
    <location>
        <begin position="191"/>
        <end position="218"/>
    </location>
</feature>
<dbReference type="EMBL" id="VWPK01000024">
    <property type="protein sequence ID" value="KAA5611122.1"/>
    <property type="molecule type" value="Genomic_DNA"/>
</dbReference>
<evidence type="ECO:0000313" key="3">
    <source>
        <dbReference type="EMBL" id="KAA5611122.1"/>
    </source>
</evidence>
<sequence length="993" mass="102076">MRGRSFRSARLLPLVLAALLPAGAAAGEGAAPAGASARPPAAITLRTGDHPGFGRVVFDPPERTSWRVEHTGEQVRVFFPGEAVMPGQRPPRNVRAIAATSGGVELSLPPGVSLRHWRMGKRLIIDVFDPAATTTAAAATPGRKPGPAGRQPGPQTASGAPSAPKPSASKASSTAADPVSAAAPSVATVPVPQAGASPATAEPAPGQPAPAVAEAPPARSMPAEDARPGVASGGTPPSGPTGPATDAAPVGKVLLPFTSGTGAAAFRRGDEAVLVFDERRPIDLASLQADPVFGTAEIRLLPTATVLRLRLSADHVVVLAPGAGGWMVGIAGGTDRGRPIRPEPDAAAGRLVLPLDAPGRAVAIPDTLTGGLLLVGTQRKVGQAFPTLRRTPEFMLLPTWQGVAVAAISDGLSLREMPRGFALTAASPQGALALTAVGADLTALADAAPLTRRFDLPPQSVPALQSRLRDALAAASAAPPARRSASRLTMAQAMIALGLGAEAQAVLTLAGSEDPRAVDNPDQIGLFAIASLLAGRLAEAEGLEDARLSGTDEVAFWRAVRMAMLREGAPEAASGLARTLPLLLAYPTPLQARLLPLVAETMVLGGETEAARRLVEARAEDRTLDLARAFLLEARDPPAALALLDRLAQSPDRRLRARAASRAVERRLAAGEITPSVAADALEKLLYAWRGDGMEAALRIRTAELRAQAGAPRAALTLLRESAEALPDRAEQVRPAMARIFAAALTDAGAPSMPPLELVAMIEDNADLMSAAPEGVELATRLADRLAALDLPRRAAPVLEKLVANAAPGPVRAELGGQLAANRLQIGDPAGALAALSATGAETLPAAVQESRTLTWARATAATGDVARAMAVLEGLDTPAAQELRLQMLEQAKDWKGATATLRTLVARSLPERGGLDEAQTRLLLRLASAAAQAGDETLLAQIRQRDTSRLPSGPTADMVRLLVAGPVQAPDDLARARAEAGLARGLLGVAGR</sequence>
<evidence type="ECO:0008006" key="5">
    <source>
        <dbReference type="Google" id="ProtNLM"/>
    </source>
</evidence>
<feature type="chain" id="PRO_5024288752" description="Tetratricopeptide repeat protein" evidence="2">
    <location>
        <begin position="27"/>
        <end position="993"/>
    </location>
</feature>
<evidence type="ECO:0000256" key="1">
    <source>
        <dbReference type="SAM" id="MobiDB-lite"/>
    </source>
</evidence>
<proteinExistence type="predicted"/>
<name>A0A5M6ISB9_9PROT</name>
<accession>A0A5M6ISB9</accession>
<feature type="signal peptide" evidence="2">
    <location>
        <begin position="1"/>
        <end position="26"/>
    </location>
</feature>
<reference evidence="3 4" key="1">
    <citation type="submission" date="2019-09" db="EMBL/GenBank/DDBJ databases">
        <title>Genome sequence of Rhodovastum atsumiense, a diverse member of the Acetobacteraceae family of non-sulfur purple photosynthetic bacteria.</title>
        <authorList>
            <person name="Meyer T."/>
            <person name="Kyndt J."/>
        </authorList>
    </citation>
    <scope>NUCLEOTIDE SEQUENCE [LARGE SCALE GENOMIC DNA]</scope>
    <source>
        <strain evidence="3 4">DSM 21279</strain>
    </source>
</reference>
<feature type="region of interest" description="Disordered" evidence="1">
    <location>
        <begin position="135"/>
        <end position="179"/>
    </location>
</feature>